<dbReference type="PANTHER" id="PTHR11511:SF5">
    <property type="entry name" value="FAT-BODY PROTEIN 1-RELATED"/>
    <property type="match status" value="1"/>
</dbReference>
<dbReference type="PROSITE" id="PS00210">
    <property type="entry name" value="HEMOCYANIN_2"/>
    <property type="match status" value="1"/>
</dbReference>
<keyword evidence="2" id="KW-0758">Storage protein</keyword>
<dbReference type="InterPro" id="IPR036697">
    <property type="entry name" value="Hemocyanin_N_sf"/>
</dbReference>
<dbReference type="Gene3D" id="1.10.1280.10">
    <property type="entry name" value="Di-copper center containing domain from catechol oxidase"/>
    <property type="match status" value="1"/>
</dbReference>
<dbReference type="GO" id="GO:0005615">
    <property type="term" value="C:extracellular space"/>
    <property type="evidence" value="ECO:0007669"/>
    <property type="project" value="UniProtKB-ARBA"/>
</dbReference>
<dbReference type="InterPro" id="IPR037020">
    <property type="entry name" value="Hemocyanin_C_sf"/>
</dbReference>
<dbReference type="Pfam" id="PF00042">
    <property type="entry name" value="Globin"/>
    <property type="match status" value="2"/>
</dbReference>
<dbReference type="InterPro" id="IPR005204">
    <property type="entry name" value="Hemocyanin_N"/>
</dbReference>
<gene>
    <name evidence="5" type="ORF">Fcan01_14017</name>
</gene>
<dbReference type="SUPFAM" id="SSF81296">
    <property type="entry name" value="E set domains"/>
    <property type="match status" value="1"/>
</dbReference>
<keyword evidence="3" id="KW-0732">Signal</keyword>
<evidence type="ECO:0000313" key="6">
    <source>
        <dbReference type="Proteomes" id="UP000198287"/>
    </source>
</evidence>
<dbReference type="InterPro" id="IPR009050">
    <property type="entry name" value="Globin-like_sf"/>
</dbReference>
<dbReference type="GO" id="GO:0019825">
    <property type="term" value="F:oxygen binding"/>
    <property type="evidence" value="ECO:0007669"/>
    <property type="project" value="InterPro"/>
</dbReference>
<organism evidence="5 6">
    <name type="scientific">Folsomia candida</name>
    <name type="common">Springtail</name>
    <dbReference type="NCBI Taxonomy" id="158441"/>
    <lineage>
        <taxon>Eukaryota</taxon>
        <taxon>Metazoa</taxon>
        <taxon>Ecdysozoa</taxon>
        <taxon>Arthropoda</taxon>
        <taxon>Hexapoda</taxon>
        <taxon>Collembola</taxon>
        <taxon>Entomobryomorpha</taxon>
        <taxon>Isotomoidea</taxon>
        <taxon>Isotomidae</taxon>
        <taxon>Proisotominae</taxon>
        <taxon>Folsomia</taxon>
    </lineage>
</organism>
<reference evidence="5 6" key="1">
    <citation type="submission" date="2015-12" db="EMBL/GenBank/DDBJ databases">
        <title>The genome of Folsomia candida.</title>
        <authorList>
            <person name="Faddeeva A."/>
            <person name="Derks M.F."/>
            <person name="Anvar Y."/>
            <person name="Smit S."/>
            <person name="Van Straalen N."/>
            <person name="Roelofs D."/>
        </authorList>
    </citation>
    <scope>NUCLEOTIDE SEQUENCE [LARGE SCALE GENOMIC DNA]</scope>
    <source>
        <strain evidence="5 6">VU population</strain>
        <tissue evidence="5">Whole body</tissue>
    </source>
</reference>
<protein>
    <submittedName>
        <fullName evidence="5">Hemocyanin</fullName>
    </submittedName>
</protein>
<dbReference type="PROSITE" id="PS01033">
    <property type="entry name" value="GLOBIN"/>
    <property type="match status" value="2"/>
</dbReference>
<dbReference type="STRING" id="158441.A0A226E0J1"/>
<dbReference type="SUPFAM" id="SSF46458">
    <property type="entry name" value="Globin-like"/>
    <property type="match status" value="2"/>
</dbReference>
<comment type="similarity">
    <text evidence="1">Belongs to the tyrosinase family. Hemocyanin subfamily.</text>
</comment>
<dbReference type="SUPFAM" id="SSF48056">
    <property type="entry name" value="Di-copper centre-containing domain"/>
    <property type="match status" value="1"/>
</dbReference>
<dbReference type="PANTHER" id="PTHR11511">
    <property type="entry name" value="LARVAL STORAGE PROTEIN/PHENOLOXIDASE"/>
    <property type="match status" value="1"/>
</dbReference>
<dbReference type="OMA" id="SRYHMER"/>
<name>A0A226E0J1_FOLCA</name>
<dbReference type="GO" id="GO:0020037">
    <property type="term" value="F:heme binding"/>
    <property type="evidence" value="ECO:0007669"/>
    <property type="project" value="InterPro"/>
</dbReference>
<dbReference type="InterPro" id="IPR002227">
    <property type="entry name" value="Tyrosinase_Cu-bd"/>
</dbReference>
<dbReference type="PROSITE" id="PS00498">
    <property type="entry name" value="TYROSINASE_2"/>
    <property type="match status" value="1"/>
</dbReference>
<feature type="chain" id="PRO_5012488747" evidence="3">
    <location>
        <begin position="18"/>
        <end position="957"/>
    </location>
</feature>
<accession>A0A226E0J1</accession>
<dbReference type="Pfam" id="PF03723">
    <property type="entry name" value="Hemocyanin_C"/>
    <property type="match status" value="1"/>
</dbReference>
<dbReference type="Gene3D" id="1.10.490.10">
    <property type="entry name" value="Globins"/>
    <property type="match status" value="2"/>
</dbReference>
<dbReference type="OrthoDB" id="6371642at2759"/>
<dbReference type="CDD" id="cd01040">
    <property type="entry name" value="Mb-like"/>
    <property type="match status" value="2"/>
</dbReference>
<evidence type="ECO:0000313" key="5">
    <source>
        <dbReference type="EMBL" id="OXA51053.1"/>
    </source>
</evidence>
<evidence type="ECO:0000259" key="4">
    <source>
        <dbReference type="PROSITE" id="PS01033"/>
    </source>
</evidence>
<dbReference type="Gene3D" id="1.20.1370.10">
    <property type="entry name" value="Hemocyanin, N-terminal domain"/>
    <property type="match status" value="1"/>
</dbReference>
<keyword evidence="6" id="KW-1185">Reference proteome</keyword>
<dbReference type="InterPro" id="IPR000971">
    <property type="entry name" value="Globin"/>
</dbReference>
<dbReference type="InterPro" id="IPR013788">
    <property type="entry name" value="Hemocyanin/hexamerin"/>
</dbReference>
<dbReference type="InterPro" id="IPR000896">
    <property type="entry name" value="Hemocyanin/hexamerin_mid_dom"/>
</dbReference>
<comment type="caution">
    <text evidence="5">The sequence shown here is derived from an EMBL/GenBank/DDBJ whole genome shotgun (WGS) entry which is preliminary data.</text>
</comment>
<feature type="signal peptide" evidence="3">
    <location>
        <begin position="1"/>
        <end position="17"/>
    </location>
</feature>
<dbReference type="EMBL" id="LNIX01000008">
    <property type="protein sequence ID" value="OXA51053.1"/>
    <property type="molecule type" value="Genomic_DNA"/>
</dbReference>
<dbReference type="InterPro" id="IPR012292">
    <property type="entry name" value="Globin/Proto"/>
</dbReference>
<dbReference type="InterPro" id="IPR008922">
    <property type="entry name" value="Di-copper_centre_dom_sf"/>
</dbReference>
<dbReference type="SUPFAM" id="SSF48050">
    <property type="entry name" value="Hemocyanin, N-terminal domain"/>
    <property type="match status" value="1"/>
</dbReference>
<dbReference type="InterPro" id="IPR014756">
    <property type="entry name" value="Ig_E-set"/>
</dbReference>
<dbReference type="InterPro" id="IPR044399">
    <property type="entry name" value="Mb-like_M"/>
</dbReference>
<evidence type="ECO:0000256" key="1">
    <source>
        <dbReference type="ARBA" id="ARBA00009470"/>
    </source>
</evidence>
<proteinExistence type="inferred from homology"/>
<evidence type="ECO:0000256" key="2">
    <source>
        <dbReference type="ARBA" id="ARBA00022761"/>
    </source>
</evidence>
<dbReference type="GO" id="GO:0004497">
    <property type="term" value="F:monooxygenase activity"/>
    <property type="evidence" value="ECO:0007669"/>
    <property type="project" value="UniProtKB-ARBA"/>
</dbReference>
<feature type="domain" description="Globin" evidence="4">
    <location>
        <begin position="807"/>
        <end position="954"/>
    </location>
</feature>
<dbReference type="Pfam" id="PF00372">
    <property type="entry name" value="Hemocyanin_M"/>
    <property type="match status" value="1"/>
</dbReference>
<sequence length="957" mass="110148">MKFYLLSVALLVTIALAKKEKGNQANDDVEQAEISQNYNPLDNLTSYSNPDTVQTLFEAVNSGEYKARGEIFNLFAEEDRKQAVELFEVLHFAKEWDLFYKTAVFARDRVNEGQFYYAFMTAVLHRNEGFVLPPPYEVFPHLFTNSDTPTIIPMNFTGTIRNPEQRVSYFGEDIGLNAHHSHWHADFPFWWDSDKYGGPKDRQGELFWYTHHQLTVRFDAERLSNGLQEVEELQWDKPILEGFVPKATYKNGQEFPSRPDNMIFQDLPHITVTDMKHYELRIRDGIAAGFLKDKEHNAISLNNSDGIDILGKAMESSADSINPNYYGSIHNMAHVFLSKVTDPKNKYGLAPGVMEHFETATRDPAFFRLHKYMDFLFKEHKDYLVPYTREEIDFPGVRVDRFEVKTIIDKADRNNLVTYFDTDHIDLANAMDTSETAKDVEIKAQVSRLTHIPFNYEIEVSANSAATAVARVFLMVKNNWYGEEMKIEEAGWGAMELDKFSVKLFSGLNTINRSSVESSVVLNERKGYKQLLAAVEDALEDRGEYFVDKQQRHCGLPRGLLIPKGTSEGMAFRLFVIFTDYEKDIHADSFKSGRDSPHSYCGILGDKYPDKRPLGFPFDRKIQSWELFETENMKDIEITIKHKSLSKVDFSPEEISQIKSTWSVIRSDPTGNGVTLYLNWFQSLPETQKQFKRFSNITREQLSTNEAFRTQATATITRLDDIISSIDHPTEFCTKMKKLAGDHKFRDANTKNFRDMTNIFVEVIRKLTGKTLFTPAANSGWKKVFARLIEKIEEETSFTHGHIAKVQLTPDEMIAIKRNWEVIHQDLTGNGMDMYLHWFAAFPHMQKVFKKFAQVPRDQLKTNDAFKAQATVTLHWIDDMIEAIDSPSDMAAVMKRLGRMHQTRHTNIYDFREMVKRIQEVIGTKVGEGYTPAAESGWTKLFAKLVENIGDGLSEKH</sequence>
<dbReference type="AlphaFoldDB" id="A0A226E0J1"/>
<feature type="domain" description="Globin" evidence="4">
    <location>
        <begin position="649"/>
        <end position="797"/>
    </location>
</feature>
<dbReference type="Gene3D" id="2.60.40.1520">
    <property type="entry name" value="Hemocyanin, C-terminal domain"/>
    <property type="match status" value="1"/>
</dbReference>
<dbReference type="GO" id="GO:0045735">
    <property type="term" value="F:nutrient reservoir activity"/>
    <property type="evidence" value="ECO:0007669"/>
    <property type="project" value="UniProtKB-KW"/>
</dbReference>
<evidence type="ECO:0000256" key="3">
    <source>
        <dbReference type="SAM" id="SignalP"/>
    </source>
</evidence>
<dbReference type="PROSITE" id="PS00209">
    <property type="entry name" value="HEMOCYANIN_1"/>
    <property type="match status" value="1"/>
</dbReference>
<dbReference type="Pfam" id="PF03722">
    <property type="entry name" value="Hemocyanin_N"/>
    <property type="match status" value="1"/>
</dbReference>
<dbReference type="PRINTS" id="PR00187">
    <property type="entry name" value="HAEMOCYANIN"/>
</dbReference>
<dbReference type="InterPro" id="IPR005203">
    <property type="entry name" value="Hemocyanin_C"/>
</dbReference>
<dbReference type="Proteomes" id="UP000198287">
    <property type="component" value="Unassembled WGS sequence"/>
</dbReference>